<reference evidence="3 4" key="1">
    <citation type="submission" date="2021-01" db="EMBL/GenBank/DDBJ databases">
        <title>Whole genome shotgun sequence of Catellatospora bangladeshensis NBRC 107357.</title>
        <authorList>
            <person name="Komaki H."/>
            <person name="Tamura T."/>
        </authorList>
    </citation>
    <scope>NUCLEOTIDE SEQUENCE [LARGE SCALE GENOMIC DNA]</scope>
    <source>
        <strain evidence="3 4">NBRC 107357</strain>
    </source>
</reference>
<accession>A0A8J3JQ36</accession>
<keyword evidence="1" id="KW-0677">Repeat</keyword>
<evidence type="ECO:0000313" key="4">
    <source>
        <dbReference type="Proteomes" id="UP000601223"/>
    </source>
</evidence>
<dbReference type="EMBL" id="BONF01000041">
    <property type="protein sequence ID" value="GIF84856.1"/>
    <property type="molecule type" value="Genomic_DNA"/>
</dbReference>
<evidence type="ECO:0000256" key="1">
    <source>
        <dbReference type="PROSITE-ProRule" id="PRU01251"/>
    </source>
</evidence>
<organism evidence="3 4">
    <name type="scientific">Catellatospora bangladeshensis</name>
    <dbReference type="NCBI Taxonomy" id="310355"/>
    <lineage>
        <taxon>Bacteria</taxon>
        <taxon>Bacillati</taxon>
        <taxon>Actinomycetota</taxon>
        <taxon>Actinomycetes</taxon>
        <taxon>Micromonosporales</taxon>
        <taxon>Micromonosporaceae</taxon>
        <taxon>Catellatospora</taxon>
    </lineage>
</organism>
<comment type="caution">
    <text evidence="3">The sequence shown here is derived from an EMBL/GenBank/DDBJ whole genome shotgun (WGS) entry which is preliminary data.</text>
</comment>
<dbReference type="Proteomes" id="UP000601223">
    <property type="component" value="Unassembled WGS sequence"/>
</dbReference>
<dbReference type="PROSITE" id="PS51903">
    <property type="entry name" value="CLP_R"/>
    <property type="match status" value="1"/>
</dbReference>
<dbReference type="AlphaFoldDB" id="A0A8J3JQ36"/>
<dbReference type="RefSeq" id="WP_203753795.1">
    <property type="nucleotide sequence ID" value="NZ_BONF01000041.1"/>
</dbReference>
<dbReference type="Pfam" id="PF02861">
    <property type="entry name" value="Clp_N"/>
    <property type="match status" value="2"/>
</dbReference>
<name>A0A8J3JQ36_9ACTN</name>
<dbReference type="SUPFAM" id="SSF81923">
    <property type="entry name" value="Double Clp-N motif"/>
    <property type="match status" value="1"/>
</dbReference>
<gene>
    <name evidence="3" type="ORF">Cba03nite_62050</name>
</gene>
<feature type="domain" description="Clp R" evidence="2">
    <location>
        <begin position="58"/>
        <end position="202"/>
    </location>
</feature>
<dbReference type="InterPro" id="IPR036628">
    <property type="entry name" value="Clp_N_dom_sf"/>
</dbReference>
<sequence length="247" mass="25594">MPKINVYLPDDLADAVREAGVPVSAVCQRALEQAVRRVTMIRATALSDLDGADLTTRLPHATGRTHTVLRLAAEQARDAGSAVVSTGHLLGAILAEGDNLALRVLGAMEIEPAEVARWLAAERDAEAGAGPDGTRRFSVPAAGVLELAATEATGFGHNYLGTEHLLLGLVAEPDGTGGRALRGGGVELRPARRAVAAALAGFVHLRAKTQGAAAAADPAALAEIVRRELAPLVARVERLEERVAARG</sequence>
<keyword evidence="4" id="KW-1185">Reference proteome</keyword>
<protein>
    <recommendedName>
        <fullName evidence="2">Clp R domain-containing protein</fullName>
    </recommendedName>
</protein>
<evidence type="ECO:0000259" key="2">
    <source>
        <dbReference type="PROSITE" id="PS51903"/>
    </source>
</evidence>
<dbReference type="InterPro" id="IPR004176">
    <property type="entry name" value="Clp_R_N"/>
</dbReference>
<dbReference type="Gene3D" id="1.10.1780.10">
    <property type="entry name" value="Clp, N-terminal domain"/>
    <property type="match status" value="1"/>
</dbReference>
<proteinExistence type="predicted"/>
<evidence type="ECO:0000313" key="3">
    <source>
        <dbReference type="EMBL" id="GIF84856.1"/>
    </source>
</evidence>